<dbReference type="InterPro" id="IPR001763">
    <property type="entry name" value="Rhodanese-like_dom"/>
</dbReference>
<dbReference type="Pfam" id="PF07992">
    <property type="entry name" value="Pyr_redox_2"/>
    <property type="match status" value="1"/>
</dbReference>
<dbReference type="PANTHER" id="PTHR43429">
    <property type="entry name" value="PYRIDINE NUCLEOTIDE-DISULFIDE OXIDOREDUCTASE DOMAIN-CONTAINING"/>
    <property type="match status" value="1"/>
</dbReference>
<evidence type="ECO:0000256" key="6">
    <source>
        <dbReference type="ARBA" id="ARBA00023284"/>
    </source>
</evidence>
<dbReference type="STRING" id="1193182.BN11_10025"/>
<dbReference type="SUPFAM" id="SSF52821">
    <property type="entry name" value="Rhodanese/Cell cycle control phosphatase"/>
    <property type="match status" value="1"/>
</dbReference>
<evidence type="ECO:0000259" key="7">
    <source>
        <dbReference type="PROSITE" id="PS50206"/>
    </source>
</evidence>
<dbReference type="Gene3D" id="3.40.250.10">
    <property type="entry name" value="Rhodanese-like domain"/>
    <property type="match status" value="1"/>
</dbReference>
<keyword evidence="6" id="KW-0676">Redox-active center</keyword>
<name>W6JSL9_9MICO</name>
<keyword evidence="5 8" id="KW-0560">Oxidoreductase</keyword>
<keyword evidence="4" id="KW-0274">FAD</keyword>
<evidence type="ECO:0000256" key="5">
    <source>
        <dbReference type="ARBA" id="ARBA00023002"/>
    </source>
</evidence>
<dbReference type="Pfam" id="PF00581">
    <property type="entry name" value="Rhodanese"/>
    <property type="match status" value="1"/>
</dbReference>
<dbReference type="InterPro" id="IPR036873">
    <property type="entry name" value="Rhodanese-like_dom_sf"/>
</dbReference>
<dbReference type="RefSeq" id="WP_048692877.1">
    <property type="nucleotide sequence ID" value="NZ_HG764815.1"/>
</dbReference>
<dbReference type="GO" id="GO:0050451">
    <property type="term" value="F:CoA-disulfide reductase (NADPH) activity"/>
    <property type="evidence" value="ECO:0007669"/>
    <property type="project" value="UniProtKB-EC"/>
</dbReference>
<organism evidence="8 9">
    <name type="scientific">Nostocoides australiense Ben110</name>
    <dbReference type="NCBI Taxonomy" id="1193182"/>
    <lineage>
        <taxon>Bacteria</taxon>
        <taxon>Bacillati</taxon>
        <taxon>Actinomycetota</taxon>
        <taxon>Actinomycetes</taxon>
        <taxon>Micrococcales</taxon>
        <taxon>Intrasporangiaceae</taxon>
        <taxon>Nostocoides</taxon>
    </lineage>
</organism>
<dbReference type="OrthoDB" id="9768666at2"/>
<evidence type="ECO:0000313" key="8">
    <source>
        <dbReference type="EMBL" id="CCH71582.1"/>
    </source>
</evidence>
<feature type="domain" description="Rhodanese" evidence="7">
    <location>
        <begin position="456"/>
        <end position="538"/>
    </location>
</feature>
<comment type="similarity">
    <text evidence="2">Belongs to the class-III pyridine nucleotide-disulfide oxidoreductase family.</text>
</comment>
<dbReference type="Gene3D" id="3.50.50.60">
    <property type="entry name" value="FAD/NAD(P)-binding domain"/>
    <property type="match status" value="2"/>
</dbReference>
<comment type="caution">
    <text evidence="8">The sequence shown here is derived from an EMBL/GenBank/DDBJ whole genome shotgun (WGS) entry which is preliminary data.</text>
</comment>
<dbReference type="Proteomes" id="UP000035763">
    <property type="component" value="Unassembled WGS sequence"/>
</dbReference>
<reference evidence="8 9" key="1">
    <citation type="journal article" date="2013" name="ISME J.">
        <title>A metabolic model for members of the genus Tetrasphaera involved in enhanced biological phosphorus removal.</title>
        <authorList>
            <person name="Kristiansen R."/>
            <person name="Nguyen H.T.T."/>
            <person name="Saunders A.M."/>
            <person name="Nielsen J.L."/>
            <person name="Wimmer R."/>
            <person name="Le V.Q."/>
            <person name="McIlroy S.J."/>
            <person name="Petrovski S."/>
            <person name="Seviour R.J."/>
            <person name="Calteau A."/>
            <person name="Nielsen K.L."/>
            <person name="Nielsen P.H."/>
        </authorList>
    </citation>
    <scope>NUCLEOTIDE SEQUENCE [LARGE SCALE GENOMIC DNA]</scope>
    <source>
        <strain evidence="8 9">Ben110</strain>
    </source>
</reference>
<dbReference type="InterPro" id="IPR036188">
    <property type="entry name" value="FAD/NAD-bd_sf"/>
</dbReference>
<gene>
    <name evidence="8" type="primary">cdr</name>
    <name evidence="8" type="ORF">BN11_10025</name>
</gene>
<evidence type="ECO:0000313" key="9">
    <source>
        <dbReference type="Proteomes" id="UP000035763"/>
    </source>
</evidence>
<dbReference type="PROSITE" id="PS50206">
    <property type="entry name" value="RHODANESE_3"/>
    <property type="match status" value="1"/>
</dbReference>
<dbReference type="PANTHER" id="PTHR43429:SF1">
    <property type="entry name" value="NAD(P)H SULFUR OXIDOREDUCTASE (COA-DEPENDENT)"/>
    <property type="match status" value="1"/>
</dbReference>
<dbReference type="EMBL" id="CAJA01000001">
    <property type="protein sequence ID" value="CCH71582.1"/>
    <property type="molecule type" value="Genomic_DNA"/>
</dbReference>
<dbReference type="InterPro" id="IPR023753">
    <property type="entry name" value="FAD/NAD-binding_dom"/>
</dbReference>
<evidence type="ECO:0000256" key="4">
    <source>
        <dbReference type="ARBA" id="ARBA00022827"/>
    </source>
</evidence>
<dbReference type="Pfam" id="PF02852">
    <property type="entry name" value="Pyr_redox_dim"/>
    <property type="match status" value="1"/>
</dbReference>
<dbReference type="SUPFAM" id="SSF55424">
    <property type="entry name" value="FAD/NAD-linked reductases, dimerisation (C-terminal) domain"/>
    <property type="match status" value="1"/>
</dbReference>
<dbReference type="SUPFAM" id="SSF51905">
    <property type="entry name" value="FAD/NAD(P)-binding domain"/>
    <property type="match status" value="1"/>
</dbReference>
<protein>
    <submittedName>
        <fullName evidence="8">CoA-disulfide reductase</fullName>
        <ecNumber evidence="8">1.8.1.14</ecNumber>
    </submittedName>
</protein>
<dbReference type="InterPro" id="IPR050260">
    <property type="entry name" value="FAD-bd_OxRdtase"/>
</dbReference>
<dbReference type="InterPro" id="IPR004099">
    <property type="entry name" value="Pyr_nucl-diS_OxRdtase_dimer"/>
</dbReference>
<sequence length="540" mass="56517">MRTIVVGGVAGGMSAATRLRRLEPEMEIVVLERSGHVSFANCGLPYYIGGVIEKRSALLLQTPSSLAARFGLDVRVRHEVVAIDRAARTVTVRDLDGGTEDSLTYDWLVLSPGARPVRPPIPGIERALSLRDIEDTDALAAAAQGATRAVVIGGGFIGVEMGENLVHAGVEVSLIEATAQCMAPLDPEMVEPVHARMRSAGVDLRLQGLVVSIDEEGVTLDGGERVAADLVVAAIGVQPDTQLARMAGLAVGERGGIVVDEHCRTSDSAIFGVGDAVEKRDAGDGSSVLVPLANTANLQGRRVADVIAGRAVEVRPVQGTAIVGVFGLQVASTGWNEKRLRSAGRAYRAIHTHPADHAGYYPGASTMALKLLVDAETDAILGAQGVGQAGVDKRIDVIATAMRGGLGASDLADLELAYAPQFGSAKDPVNMLGYVAENLATGLTENIQWHELQDALDAGATLIDVRTAKEHAAGAIPGAVLIPVDELRDRAGEIVSDDVVVHCAVGVRGHVAAMMLARPGRRLRNLDGGYMTWKAGETTQ</sequence>
<keyword evidence="3" id="KW-0285">Flavoprotein</keyword>
<dbReference type="PRINTS" id="PR00368">
    <property type="entry name" value="FADPNR"/>
</dbReference>
<evidence type="ECO:0000256" key="2">
    <source>
        <dbReference type="ARBA" id="ARBA00009130"/>
    </source>
</evidence>
<evidence type="ECO:0000256" key="1">
    <source>
        <dbReference type="ARBA" id="ARBA00001974"/>
    </source>
</evidence>
<dbReference type="InterPro" id="IPR016156">
    <property type="entry name" value="FAD/NAD-linked_Rdtase_dimer_sf"/>
</dbReference>
<dbReference type="PRINTS" id="PR00411">
    <property type="entry name" value="PNDRDTASEI"/>
</dbReference>
<dbReference type="SMART" id="SM00450">
    <property type="entry name" value="RHOD"/>
    <property type="match status" value="1"/>
</dbReference>
<accession>W6JSL9</accession>
<dbReference type="EC" id="1.8.1.14" evidence="8"/>
<keyword evidence="9" id="KW-1185">Reference proteome</keyword>
<evidence type="ECO:0000256" key="3">
    <source>
        <dbReference type="ARBA" id="ARBA00022630"/>
    </source>
</evidence>
<comment type="cofactor">
    <cofactor evidence="1">
        <name>FAD</name>
        <dbReference type="ChEBI" id="CHEBI:57692"/>
    </cofactor>
</comment>
<proteinExistence type="inferred from homology"/>
<dbReference type="AlphaFoldDB" id="W6JSL9"/>